<gene>
    <name evidence="3" type="ORF">SEMRO_78_G042590.1</name>
</gene>
<reference evidence="3" key="1">
    <citation type="submission" date="2020-06" db="EMBL/GenBank/DDBJ databases">
        <authorList>
            <consortium name="Plant Systems Biology data submission"/>
        </authorList>
    </citation>
    <scope>NUCLEOTIDE SEQUENCE</scope>
    <source>
        <strain evidence="3">D6</strain>
    </source>
</reference>
<comment type="caution">
    <text evidence="3">The sequence shown here is derived from an EMBL/GenBank/DDBJ whole genome shotgun (WGS) entry which is preliminary data.</text>
</comment>
<evidence type="ECO:0000313" key="4">
    <source>
        <dbReference type="Proteomes" id="UP001153069"/>
    </source>
</evidence>
<keyword evidence="2" id="KW-0732">Signal</keyword>
<dbReference type="AlphaFoldDB" id="A0A9N8DIB3"/>
<keyword evidence="4" id="KW-1185">Reference proteome</keyword>
<feature type="region of interest" description="Disordered" evidence="1">
    <location>
        <begin position="142"/>
        <end position="269"/>
    </location>
</feature>
<dbReference type="EMBL" id="CAICTM010000077">
    <property type="protein sequence ID" value="CAB9500224.1"/>
    <property type="molecule type" value="Genomic_DNA"/>
</dbReference>
<dbReference type="Proteomes" id="UP001153069">
    <property type="component" value="Unassembled WGS sequence"/>
</dbReference>
<feature type="signal peptide" evidence="2">
    <location>
        <begin position="1"/>
        <end position="20"/>
    </location>
</feature>
<organism evidence="3 4">
    <name type="scientific">Seminavis robusta</name>
    <dbReference type="NCBI Taxonomy" id="568900"/>
    <lineage>
        <taxon>Eukaryota</taxon>
        <taxon>Sar</taxon>
        <taxon>Stramenopiles</taxon>
        <taxon>Ochrophyta</taxon>
        <taxon>Bacillariophyta</taxon>
        <taxon>Bacillariophyceae</taxon>
        <taxon>Bacillariophycidae</taxon>
        <taxon>Naviculales</taxon>
        <taxon>Naviculaceae</taxon>
        <taxon>Seminavis</taxon>
    </lineage>
</organism>
<name>A0A9N8DIB3_9STRA</name>
<proteinExistence type="predicted"/>
<feature type="compositionally biased region" description="Polar residues" evidence="1">
    <location>
        <begin position="172"/>
        <end position="182"/>
    </location>
</feature>
<evidence type="ECO:0000256" key="2">
    <source>
        <dbReference type="SAM" id="SignalP"/>
    </source>
</evidence>
<sequence>MRVLCVCVTLVAVIPRCILAQPVSGSGSVTAKAGDAWLDDGFNSGDAGRGHGRGALDGAEEESTDLDRIMDEHIADLEEKPKTIKDLMKVLLDVDFTVHPTLENLVETFKTNVDIALKKLPSAVELAKASVAEDRLSRKKKELASSMGAETNIKTRALRSSAAAKKPEADTVETSDNGSETVPNADGQDDDDAYDGDIGSDDDDSFDNYETTNDYSADDSADNLQNYTGNAYSSFTSLNSTRKKTAGGRGRGRSRSHDPFGSHTSPNHHRQKFFKKIQQGIYDGNHDHLMRFLGGAQAHDTRAHREFMDIQHNSRRRLSEDEELMGRQCMLLAKCTKCMSLYDTMVYFYR</sequence>
<evidence type="ECO:0000313" key="3">
    <source>
        <dbReference type="EMBL" id="CAB9500224.1"/>
    </source>
</evidence>
<feature type="compositionally biased region" description="Polar residues" evidence="1">
    <location>
        <begin position="222"/>
        <end position="240"/>
    </location>
</feature>
<protein>
    <submittedName>
        <fullName evidence="3">Uncharacterized protein</fullName>
    </submittedName>
</protein>
<feature type="chain" id="PRO_5040330191" evidence="2">
    <location>
        <begin position="21"/>
        <end position="350"/>
    </location>
</feature>
<feature type="compositionally biased region" description="Acidic residues" evidence="1">
    <location>
        <begin position="187"/>
        <end position="207"/>
    </location>
</feature>
<feature type="compositionally biased region" description="Basic residues" evidence="1">
    <location>
        <begin position="241"/>
        <end position="254"/>
    </location>
</feature>
<accession>A0A9N8DIB3</accession>
<evidence type="ECO:0000256" key="1">
    <source>
        <dbReference type="SAM" id="MobiDB-lite"/>
    </source>
</evidence>